<feature type="domain" description="YqgF/RNase H-like" evidence="6">
    <location>
        <begin position="1"/>
        <end position="101"/>
    </location>
</feature>
<keyword evidence="8" id="KW-1185">Reference proteome</keyword>
<dbReference type="EMBL" id="CP032996">
    <property type="protein sequence ID" value="QCI27356.1"/>
    <property type="molecule type" value="Genomic_DNA"/>
</dbReference>
<dbReference type="RefSeq" id="WP_158349648.1">
    <property type="nucleotide sequence ID" value="NZ_CP032996.1"/>
</dbReference>
<evidence type="ECO:0000256" key="1">
    <source>
        <dbReference type="ARBA" id="ARBA00022490"/>
    </source>
</evidence>
<proteinExistence type="inferred from homology"/>
<comment type="function">
    <text evidence="5">Could be a nuclease involved in processing of the 5'-end of pre-16S rRNA.</text>
</comment>
<accession>A0A4D6YBS7</accession>
<dbReference type="GO" id="GO:0005829">
    <property type="term" value="C:cytosol"/>
    <property type="evidence" value="ECO:0007669"/>
    <property type="project" value="TreeGrafter"/>
</dbReference>
<reference evidence="7 8" key="1">
    <citation type="submission" date="2018-10" db="EMBL/GenBank/DDBJ databases">
        <title>Comparative functional genomics of the obligate endosymbiont Buchnera aphidicola.</title>
        <authorList>
            <person name="Chong R.A."/>
        </authorList>
    </citation>
    <scope>NUCLEOTIDE SEQUENCE [LARGE SCALE GENOMIC DNA]</scope>
    <source>
        <strain evidence="7 8">Tma</strain>
    </source>
</reference>
<evidence type="ECO:0000313" key="8">
    <source>
        <dbReference type="Proteomes" id="UP000298603"/>
    </source>
</evidence>
<keyword evidence="2 5" id="KW-0690">Ribosome biogenesis</keyword>
<keyword evidence="3 5" id="KW-0540">Nuclease</keyword>
<comment type="similarity">
    <text evidence="5">Belongs to the YqgF HJR family.</text>
</comment>
<dbReference type="InterPro" id="IPR006641">
    <property type="entry name" value="YqgF/RNaseH-like_dom"/>
</dbReference>
<evidence type="ECO:0000256" key="3">
    <source>
        <dbReference type="ARBA" id="ARBA00022722"/>
    </source>
</evidence>
<protein>
    <recommendedName>
        <fullName evidence="5">Putative pre-16S rRNA nuclease</fullName>
        <ecNumber evidence="5">3.1.-.-</ecNumber>
    </recommendedName>
</protein>
<dbReference type="GO" id="GO:0000967">
    <property type="term" value="P:rRNA 5'-end processing"/>
    <property type="evidence" value="ECO:0007669"/>
    <property type="project" value="UniProtKB-UniRule"/>
</dbReference>
<evidence type="ECO:0000259" key="6">
    <source>
        <dbReference type="SMART" id="SM00732"/>
    </source>
</evidence>
<dbReference type="NCBIfam" id="TIGR00250">
    <property type="entry name" value="RNAse_H_YqgF"/>
    <property type="match status" value="1"/>
</dbReference>
<sequence length="134" mass="15440">MMILSFDFGTKKIGVAIGQKITCTANILNTINVKNGIPNWNQISHLIIYWNPKIIIVGYPLNMDGSKQKITKKTILFAKILKQKYLINVELHDERLTTIESKSILYKNKKYKNIKKNIHSLSAVLILESWLNKK</sequence>
<dbReference type="GO" id="GO:0004518">
    <property type="term" value="F:nuclease activity"/>
    <property type="evidence" value="ECO:0007669"/>
    <property type="project" value="UniProtKB-KW"/>
</dbReference>
<dbReference type="HAMAP" id="MF_00651">
    <property type="entry name" value="Nuclease_YqgF"/>
    <property type="match status" value="1"/>
</dbReference>
<comment type="subcellular location">
    <subcellularLocation>
        <location evidence="5">Cytoplasm</location>
    </subcellularLocation>
</comment>
<dbReference type="SMART" id="SM00732">
    <property type="entry name" value="YqgFc"/>
    <property type="match status" value="1"/>
</dbReference>
<dbReference type="GO" id="GO:0016788">
    <property type="term" value="F:hydrolase activity, acting on ester bonds"/>
    <property type="evidence" value="ECO:0007669"/>
    <property type="project" value="UniProtKB-UniRule"/>
</dbReference>
<dbReference type="PANTHER" id="PTHR33317">
    <property type="entry name" value="POLYNUCLEOTIDYL TRANSFERASE, RIBONUCLEASE H-LIKE SUPERFAMILY PROTEIN"/>
    <property type="match status" value="1"/>
</dbReference>
<evidence type="ECO:0000313" key="7">
    <source>
        <dbReference type="EMBL" id="QCI27356.1"/>
    </source>
</evidence>
<dbReference type="EC" id="3.1.-.-" evidence="5"/>
<keyword evidence="4 5" id="KW-0378">Hydrolase</keyword>
<evidence type="ECO:0000256" key="4">
    <source>
        <dbReference type="ARBA" id="ARBA00022801"/>
    </source>
</evidence>
<dbReference type="Gene3D" id="3.30.420.140">
    <property type="entry name" value="YqgF/RNase H-like domain"/>
    <property type="match status" value="1"/>
</dbReference>
<dbReference type="Pfam" id="PF03652">
    <property type="entry name" value="RuvX"/>
    <property type="match status" value="1"/>
</dbReference>
<dbReference type="CDD" id="cd16964">
    <property type="entry name" value="YqgF"/>
    <property type="match status" value="1"/>
</dbReference>
<dbReference type="InterPro" id="IPR005227">
    <property type="entry name" value="YqgF"/>
</dbReference>
<dbReference type="InterPro" id="IPR037027">
    <property type="entry name" value="YqgF/RNaseH-like_dom_sf"/>
</dbReference>
<dbReference type="OrthoDB" id="9796140at2"/>
<dbReference type="AlphaFoldDB" id="A0A4D6YBS7"/>
<gene>
    <name evidence="7" type="primary">ruvX</name>
    <name evidence="5" type="synonym">yqgF</name>
    <name evidence="7" type="ORF">D9V81_01925</name>
</gene>
<organism evidence="7 8">
    <name type="scientific">Buchnera aphidicola</name>
    <name type="common">Therioaphis trifolii</name>
    <dbReference type="NCBI Taxonomy" id="1241884"/>
    <lineage>
        <taxon>Bacteria</taxon>
        <taxon>Pseudomonadati</taxon>
        <taxon>Pseudomonadota</taxon>
        <taxon>Gammaproteobacteria</taxon>
        <taxon>Enterobacterales</taxon>
        <taxon>Erwiniaceae</taxon>
        <taxon>Buchnera</taxon>
    </lineage>
</organism>
<dbReference type="Proteomes" id="UP000298603">
    <property type="component" value="Chromosome"/>
</dbReference>
<name>A0A4D6YBS7_9GAMM</name>
<dbReference type="SUPFAM" id="SSF53098">
    <property type="entry name" value="Ribonuclease H-like"/>
    <property type="match status" value="1"/>
</dbReference>
<evidence type="ECO:0000256" key="2">
    <source>
        <dbReference type="ARBA" id="ARBA00022517"/>
    </source>
</evidence>
<dbReference type="InterPro" id="IPR012337">
    <property type="entry name" value="RNaseH-like_sf"/>
</dbReference>
<evidence type="ECO:0000256" key="5">
    <source>
        <dbReference type="HAMAP-Rule" id="MF_00651"/>
    </source>
</evidence>
<dbReference type="PANTHER" id="PTHR33317:SF4">
    <property type="entry name" value="POLYNUCLEOTIDYL TRANSFERASE, RIBONUCLEASE H-LIKE SUPERFAMILY PROTEIN"/>
    <property type="match status" value="1"/>
</dbReference>
<keyword evidence="1 5" id="KW-0963">Cytoplasm</keyword>